<feature type="transmembrane region" description="Helical" evidence="6">
    <location>
        <begin position="5"/>
        <end position="22"/>
    </location>
</feature>
<evidence type="ECO:0000256" key="1">
    <source>
        <dbReference type="ARBA" id="ARBA00022617"/>
    </source>
</evidence>
<evidence type="ECO:0000259" key="7">
    <source>
        <dbReference type="PROSITE" id="PS51007"/>
    </source>
</evidence>
<evidence type="ECO:0000256" key="4">
    <source>
        <dbReference type="PIRSR" id="PIRSR000018-50"/>
    </source>
</evidence>
<feature type="binding site" description="covalent" evidence="4">
    <location>
        <position position="54"/>
    </location>
    <ligand>
        <name>heme c</name>
        <dbReference type="ChEBI" id="CHEBI:61717"/>
        <label>1</label>
    </ligand>
</feature>
<dbReference type="OrthoDB" id="9811281at2"/>
<feature type="binding site" description="covalent" evidence="4">
    <location>
        <position position="204"/>
    </location>
    <ligand>
        <name>heme c</name>
        <dbReference type="ChEBI" id="CHEBI:61717"/>
        <label>2</label>
    </ligand>
</feature>
<dbReference type="InterPro" id="IPR036909">
    <property type="entry name" value="Cyt_c-like_dom_sf"/>
</dbReference>
<keyword evidence="3 5" id="KW-0408">Iron</keyword>
<dbReference type="GO" id="GO:0005506">
    <property type="term" value="F:iron ion binding"/>
    <property type="evidence" value="ECO:0007669"/>
    <property type="project" value="InterPro"/>
</dbReference>
<evidence type="ECO:0000256" key="5">
    <source>
        <dbReference type="PIRSR" id="PIRSR000018-51"/>
    </source>
</evidence>
<reference evidence="8 9" key="1">
    <citation type="submission" date="2016-12" db="EMBL/GenBank/DDBJ databases">
        <title>Izhakiella australiana sp. nov. of genus Izhakiella isolated from Australian desert.</title>
        <authorList>
            <person name="Ji M."/>
        </authorList>
    </citation>
    <scope>NUCLEOTIDE SEQUENCE [LARGE SCALE GENOMIC DNA]</scope>
    <source>
        <strain evidence="8 9">D4N98</strain>
    </source>
</reference>
<feature type="binding site" description="axial binding residue" evidence="5">
    <location>
        <position position="205"/>
    </location>
    <ligand>
        <name>heme c</name>
        <dbReference type="ChEBI" id="CHEBI:61717"/>
        <label>2</label>
    </ligand>
    <ligandPart>
        <name>Fe</name>
        <dbReference type="ChEBI" id="CHEBI:18248"/>
    </ligandPart>
</feature>
<feature type="binding site" description="covalent" evidence="4">
    <location>
        <position position="321"/>
    </location>
    <ligand>
        <name>heme c</name>
        <dbReference type="ChEBI" id="CHEBI:61717"/>
        <label>3</label>
    </ligand>
</feature>
<feature type="domain" description="Cytochrome c" evidence="7">
    <location>
        <begin position="40"/>
        <end position="143"/>
    </location>
</feature>
<sequence length="417" mass="45555">MIKRLALLILLAIIIIIAVLWWRENRHNDAPVQKVTASAQQLARGRYLTRAADCAACHTAEGGAPLAGGYPLKTPFGTIYGSNLTPSADYGIGRWTRDDFYRALTAGIAPGGRHLYPAMPYTSYKGMTRQDSDDIYAWLMTQPAVEVAPPKNNLPFPFNQRMAMIGWNLLFFNHDPLPAVSQGNSALWQRGRYLVDVLGHCGECHTPRGKLGQMDLDKTMQGGVPERFSAPAITPQALAQRGWQANDLNSFLATGLAPQGSAFSDMHMVVDLSTRYLSPDDREALVTYLTGDKPVAPLPVSSVAQTATSGDRGHMLYLDQCSGCHAREGEGKPHVAVAMQNNATLRQPDSRNLIVSVLDGLPAQQFPHGESMQSMHGFSSRLNDDDVAALVNYLRARWGGLPANVTPQQVKALRKSH</sequence>
<keyword evidence="9" id="KW-1185">Reference proteome</keyword>
<feature type="binding site" description="covalent" evidence="4">
    <location>
        <position position="57"/>
    </location>
    <ligand>
        <name>heme c</name>
        <dbReference type="ChEBI" id="CHEBI:61717"/>
        <label>1</label>
    </ligand>
</feature>
<feature type="domain" description="Cytochrome c" evidence="7">
    <location>
        <begin position="186"/>
        <end position="293"/>
    </location>
</feature>
<dbReference type="GO" id="GO:0009055">
    <property type="term" value="F:electron transfer activity"/>
    <property type="evidence" value="ECO:0007669"/>
    <property type="project" value="InterPro"/>
</dbReference>
<name>A0A1S8YQF7_9GAMM</name>
<keyword evidence="6" id="KW-0812">Transmembrane</keyword>
<keyword evidence="2 5" id="KW-0479">Metal-binding</keyword>
<dbReference type="Pfam" id="PF00034">
    <property type="entry name" value="Cytochrom_C"/>
    <property type="match status" value="2"/>
</dbReference>
<feature type="binding site" description="axial binding residue" evidence="5">
    <location>
        <position position="58"/>
    </location>
    <ligand>
        <name>heme c</name>
        <dbReference type="ChEBI" id="CHEBI:61717"/>
        <label>1</label>
    </ligand>
    <ligandPart>
        <name>Fe</name>
        <dbReference type="ChEBI" id="CHEBI:18248"/>
    </ligandPart>
</feature>
<dbReference type="InterPro" id="IPR014353">
    <property type="entry name" value="Membr-bd_ADH_cyt_c"/>
</dbReference>
<dbReference type="InterPro" id="IPR051459">
    <property type="entry name" value="Cytochrome_c-type_DH"/>
</dbReference>
<dbReference type="PANTHER" id="PTHR35008:SF4">
    <property type="entry name" value="BLL4482 PROTEIN"/>
    <property type="match status" value="1"/>
</dbReference>
<protein>
    <submittedName>
        <fullName evidence="8">Cytochrome C oxidase Cbb3</fullName>
    </submittedName>
</protein>
<dbReference type="PROSITE" id="PS51007">
    <property type="entry name" value="CYTC"/>
    <property type="match status" value="3"/>
</dbReference>
<dbReference type="PIRSF" id="PIRSF000018">
    <property type="entry name" value="Mb_ADH_cyt_c"/>
    <property type="match status" value="1"/>
</dbReference>
<evidence type="ECO:0000313" key="8">
    <source>
        <dbReference type="EMBL" id="OON41379.1"/>
    </source>
</evidence>
<feature type="domain" description="Cytochrome c" evidence="7">
    <location>
        <begin position="308"/>
        <end position="398"/>
    </location>
</feature>
<proteinExistence type="predicted"/>
<keyword evidence="6" id="KW-0472">Membrane</keyword>
<keyword evidence="1 4" id="KW-0349">Heme</keyword>
<dbReference type="GO" id="GO:0016614">
    <property type="term" value="F:oxidoreductase activity, acting on CH-OH group of donors"/>
    <property type="evidence" value="ECO:0007669"/>
    <property type="project" value="InterPro"/>
</dbReference>
<feature type="binding site" description="covalent" evidence="4">
    <location>
        <position position="201"/>
    </location>
    <ligand>
        <name>heme c</name>
        <dbReference type="ChEBI" id="CHEBI:61717"/>
        <label>2</label>
    </ligand>
</feature>
<comment type="caution">
    <text evidence="8">The sequence shown here is derived from an EMBL/GenBank/DDBJ whole genome shotgun (WGS) entry which is preliminary data.</text>
</comment>
<gene>
    <name evidence="8" type="ORF">BTJ39_05305</name>
</gene>
<evidence type="ECO:0000313" key="9">
    <source>
        <dbReference type="Proteomes" id="UP000190667"/>
    </source>
</evidence>
<feature type="binding site" description="axial binding residue" evidence="5">
    <location>
        <position position="325"/>
    </location>
    <ligand>
        <name>heme c</name>
        <dbReference type="ChEBI" id="CHEBI:61717"/>
        <label>3</label>
    </ligand>
    <ligandPart>
        <name>Fe</name>
        <dbReference type="ChEBI" id="CHEBI:18248"/>
    </ligandPart>
</feature>
<feature type="binding site" description="covalent" evidence="4">
    <location>
        <position position="324"/>
    </location>
    <ligand>
        <name>heme c</name>
        <dbReference type="ChEBI" id="CHEBI:61717"/>
        <label>3</label>
    </ligand>
</feature>
<dbReference type="Proteomes" id="UP000190667">
    <property type="component" value="Unassembled WGS sequence"/>
</dbReference>
<accession>A0A1S8YQF7</accession>
<dbReference type="STRING" id="1926881.BTJ39_05305"/>
<comment type="cofactor">
    <cofactor evidence="4">
        <name>heme c</name>
        <dbReference type="ChEBI" id="CHEBI:61717"/>
    </cofactor>
    <text evidence="4">Binds 3 heme c groups covalently per subunit.</text>
</comment>
<dbReference type="EMBL" id="MRUL01000002">
    <property type="protein sequence ID" value="OON41379.1"/>
    <property type="molecule type" value="Genomic_DNA"/>
</dbReference>
<dbReference type="Gene3D" id="1.10.760.10">
    <property type="entry name" value="Cytochrome c-like domain"/>
    <property type="match status" value="2"/>
</dbReference>
<keyword evidence="6" id="KW-1133">Transmembrane helix</keyword>
<dbReference type="GO" id="GO:0016020">
    <property type="term" value="C:membrane"/>
    <property type="evidence" value="ECO:0007669"/>
    <property type="project" value="InterPro"/>
</dbReference>
<dbReference type="InterPro" id="IPR009056">
    <property type="entry name" value="Cyt_c-like_dom"/>
</dbReference>
<evidence type="ECO:0000256" key="6">
    <source>
        <dbReference type="SAM" id="Phobius"/>
    </source>
</evidence>
<evidence type="ECO:0000256" key="2">
    <source>
        <dbReference type="ARBA" id="ARBA00022723"/>
    </source>
</evidence>
<dbReference type="GO" id="GO:0020037">
    <property type="term" value="F:heme binding"/>
    <property type="evidence" value="ECO:0007669"/>
    <property type="project" value="InterPro"/>
</dbReference>
<dbReference type="RefSeq" id="WP_078001631.1">
    <property type="nucleotide sequence ID" value="NZ_MRUL01000002.1"/>
</dbReference>
<dbReference type="AlphaFoldDB" id="A0A1S8YQF7"/>
<evidence type="ECO:0000256" key="3">
    <source>
        <dbReference type="ARBA" id="ARBA00023004"/>
    </source>
</evidence>
<dbReference type="PANTHER" id="PTHR35008">
    <property type="entry name" value="BLL4482 PROTEIN-RELATED"/>
    <property type="match status" value="1"/>
</dbReference>
<dbReference type="SUPFAM" id="SSF46626">
    <property type="entry name" value="Cytochrome c"/>
    <property type="match status" value="3"/>
</dbReference>
<organism evidence="8 9">
    <name type="scientific">Izhakiella australiensis</name>
    <dbReference type="NCBI Taxonomy" id="1926881"/>
    <lineage>
        <taxon>Bacteria</taxon>
        <taxon>Pseudomonadati</taxon>
        <taxon>Pseudomonadota</taxon>
        <taxon>Gammaproteobacteria</taxon>
        <taxon>Enterobacterales</taxon>
        <taxon>Erwiniaceae</taxon>
        <taxon>Izhakiella</taxon>
    </lineage>
</organism>